<dbReference type="EMBL" id="BJWL01000015">
    <property type="protein sequence ID" value="GFZ02464.1"/>
    <property type="molecule type" value="Genomic_DNA"/>
</dbReference>
<keyword evidence="3" id="KW-0408">Iron</keyword>
<dbReference type="GO" id="GO:0046872">
    <property type="term" value="F:metal ion binding"/>
    <property type="evidence" value="ECO:0007669"/>
    <property type="project" value="UniProtKB-KW"/>
</dbReference>
<gene>
    <name evidence="8" type="ORF">Acr_15g0010720</name>
</gene>
<keyword evidence="2" id="KW-0479">Metal-binding</keyword>
<evidence type="ECO:0000256" key="4">
    <source>
        <dbReference type="ARBA" id="ARBA00023014"/>
    </source>
</evidence>
<feature type="compositionally biased region" description="Basic residues" evidence="6">
    <location>
        <begin position="307"/>
        <end position="318"/>
    </location>
</feature>
<dbReference type="GO" id="GO:0006281">
    <property type="term" value="P:DNA repair"/>
    <property type="evidence" value="ECO:0007669"/>
    <property type="project" value="InterPro"/>
</dbReference>
<feature type="region of interest" description="Disordered" evidence="6">
    <location>
        <begin position="1233"/>
        <end position="1283"/>
    </location>
</feature>
<organism evidence="8 9">
    <name type="scientific">Actinidia rufa</name>
    <dbReference type="NCBI Taxonomy" id="165716"/>
    <lineage>
        <taxon>Eukaryota</taxon>
        <taxon>Viridiplantae</taxon>
        <taxon>Streptophyta</taxon>
        <taxon>Embryophyta</taxon>
        <taxon>Tracheophyta</taxon>
        <taxon>Spermatophyta</taxon>
        <taxon>Magnoliopsida</taxon>
        <taxon>eudicotyledons</taxon>
        <taxon>Gunneridae</taxon>
        <taxon>Pentapetalae</taxon>
        <taxon>asterids</taxon>
        <taxon>Ericales</taxon>
        <taxon>Actinidiaceae</taxon>
        <taxon>Actinidia</taxon>
    </lineage>
</organism>
<dbReference type="Gene3D" id="1.10.1670.10">
    <property type="entry name" value="Helix-hairpin-Helix base-excision DNA repair enzymes (C-terminal)"/>
    <property type="match status" value="1"/>
</dbReference>
<feature type="compositionally biased region" description="Low complexity" evidence="6">
    <location>
        <begin position="488"/>
        <end position="498"/>
    </location>
</feature>
<proteinExistence type="predicted"/>
<evidence type="ECO:0000256" key="5">
    <source>
        <dbReference type="SAM" id="Coils"/>
    </source>
</evidence>
<dbReference type="InterPro" id="IPR044811">
    <property type="entry name" value="DME/ROS1"/>
</dbReference>
<keyword evidence="5" id="KW-0175">Coiled coil</keyword>
<feature type="compositionally biased region" description="Polar residues" evidence="6">
    <location>
        <begin position="331"/>
        <end position="343"/>
    </location>
</feature>
<evidence type="ECO:0000256" key="1">
    <source>
        <dbReference type="ARBA" id="ARBA00001966"/>
    </source>
</evidence>
<dbReference type="InterPro" id="IPR023170">
    <property type="entry name" value="HhH_base_excis_C"/>
</dbReference>
<feature type="compositionally biased region" description="Polar residues" evidence="6">
    <location>
        <begin position="1091"/>
        <end position="1105"/>
    </location>
</feature>
<dbReference type="PANTHER" id="PTHR46213">
    <property type="entry name" value="TRANSCRIPTIONAL ACTIVATOR DEMETER"/>
    <property type="match status" value="1"/>
</dbReference>
<dbReference type="Proteomes" id="UP000585474">
    <property type="component" value="Unassembled WGS sequence"/>
</dbReference>
<dbReference type="PANTHER" id="PTHR46213:SF13">
    <property type="entry name" value="DEMETER-LIKE PROTEIN 2-RELATED"/>
    <property type="match status" value="1"/>
</dbReference>
<name>A0A7J0FV67_9ERIC</name>
<sequence length="1707" mass="190844">MGKKKSGSIPVSTTSDINFQTESSIPQVKEFQIHSPWLPITPEKPILPRPPRPICVDKQENQQNHGNLFPEETQVHGMEWCCDSSNSIDMNRSFQNWDAALDSRVPFGSLMALADAAATSSHSGNAMTWQGNSNPPNSPFPSIYNTQFESNLWNNSSCAPNTPLYGNSILSQPVYDLNSLPRSLTDAFSIGDFFSQFAPITPDQSKKAENKLANEIANSSSNKQENEVVTARVEVNELHSDKEQQQLPKDLSSAAVSTQLDENHNPDKGDPESTPQQKPRRKKHRPKVVVEGKPKRTPKPVTPKPTGPKRKYVRKNSVKKTPGTPPAEVASENTDPKTAQSTRKSCRRALNFDLESQVGEERSSCKPESNENSESQAQNFCTRVESKSAVQQGQCMEVLVEKTQVGSAYDPARFMSKEFEDYVSVPERQGTNPLTPTKTDPPIEEMKAQAQNERARGKCRIVFSDETHDKQGSTMQRVMNTDLSAPKSPNESNCSSSSACLTEEDRGRGLKRGYSCTNNESNPSHANLIGGHYNHVHEYLGVLPTNMYNHSELFGLHFPPIHKKKRTEKGHNSPTLPAAQYNSTSTSTKIASFMNAQGREQSFEYNLAFDQRGRMTKKRSKVPTRIRDFASLVGILGCKQWPAFVAGGAPLCGDMQVYENPHHPHTCMEALVAETRATMTTKKRTKRNSFARSMTADATWKRIPTVDGITEYLKCLDINLENVGVTYQEQGALVPYNLRYEEQNALVLYQRDGTVVPFEGPFNPVRKRRPRPKVDLDDETTRVWKLLLENINSEGIDGTDAEKVKWWEEERRVFRGRADSFIARMHLIQGDRRFSPWKGSVVDSVIGVFLTQNVSDHLSSSAFMSLAARFPFKSKTNNGPCFEESSSVCVKEPEVCILDPEDTIEWHEEKSNQPACNRISMTLHDMVCNVKIDISNSGDVKLTNNLKCKSSDISGNGLESCHKSTANREVIQLTEEAAIFMGDKRQCTDVLSSQNSASSSQNSVEDSSIAQTAEIRGSLLQDNLEADTDTRSNHNSLVGSSFMKLLQGFNNHKIGKVSSYKENGHTSVEGSEWDTKHQNKDSSDDSKASSRTTIPSNNHLQMTSNSRVLEIESFEMLGEENMFSDISKKNEENYASEQSGVTEESVNQATVQNIMAESTQKAQKSPRENNHACSSLQGEVNKIFKSQNRPVGNFNNIQSEETREQNCRMQQVANASNLSIENFDVTESTSVIHNNPQSTEHNAVESSLKDPEYLPGKAINGTNSDTSRVKRGRNGKQKQNTVEWDSLRLQAEAKGKRERSANSMDSLDYEAVRCADVGEIADTIKERGMNNMLAERMKDFLNRMVREHGSIDLEWLRDVPPDQANVECVRLLTLHHLAFPVDTNVGRIAVRLGWVPLQPLPESLQLHLLELARLALPGPEEKSIVSATESGGANQNPVGVINPLQLPPPQANQQLQAQSQINNYEPIIEVPATPEPPEPTVEVPATPEPEPQLPCSDIEEAFYEDPEEIPTVKLNIEELTQNLQNYMQQNMELQEAEMSKALVALTPEAASIPVPKLKNVSRLRTEHRVKGAYKIDFPKYNLSVESLLTYAKCFSPFYSYELPDSHPLLEGLDKREPDDPCSYLLAIWTPDKIAVKKNFPMQVFADHESSINPIDVPRAWIWNLPRRTVYFGTSIPTIFKGLSTESIQYCFWRGTKNSKPCLPDLLD</sequence>
<evidence type="ECO:0000313" key="8">
    <source>
        <dbReference type="EMBL" id="GFZ02464.1"/>
    </source>
</evidence>
<evidence type="ECO:0000259" key="7">
    <source>
        <dbReference type="Pfam" id="PF15628"/>
    </source>
</evidence>
<evidence type="ECO:0000313" key="9">
    <source>
        <dbReference type="Proteomes" id="UP000585474"/>
    </source>
</evidence>
<keyword evidence="9" id="KW-1185">Reference proteome</keyword>
<feature type="region of interest" description="Disordered" evidence="6">
    <location>
        <begin position="1"/>
        <end position="20"/>
    </location>
</feature>
<dbReference type="InterPro" id="IPR028925">
    <property type="entry name" value="RRM_DME"/>
</dbReference>
<protein>
    <submittedName>
        <fullName evidence="8">Demeter-like 1</fullName>
    </submittedName>
</protein>
<feature type="region of interest" description="Disordered" evidence="6">
    <location>
        <begin position="1060"/>
        <end position="1105"/>
    </location>
</feature>
<dbReference type="GO" id="GO:0051536">
    <property type="term" value="F:iron-sulfur cluster binding"/>
    <property type="evidence" value="ECO:0007669"/>
    <property type="project" value="UniProtKB-KW"/>
</dbReference>
<feature type="compositionally biased region" description="Polar residues" evidence="6">
    <location>
        <begin position="1233"/>
        <end position="1245"/>
    </location>
</feature>
<evidence type="ECO:0000256" key="2">
    <source>
        <dbReference type="ARBA" id="ARBA00022723"/>
    </source>
</evidence>
<dbReference type="Pfam" id="PF15628">
    <property type="entry name" value="RRM_DME"/>
    <property type="match status" value="1"/>
</dbReference>
<evidence type="ECO:0000256" key="6">
    <source>
        <dbReference type="SAM" id="MobiDB-lite"/>
    </source>
</evidence>
<feature type="domain" description="Demeter RRM-fold" evidence="7">
    <location>
        <begin position="1642"/>
        <end position="1694"/>
    </location>
</feature>
<dbReference type="OrthoDB" id="5607at2759"/>
<comment type="cofactor">
    <cofactor evidence="1">
        <name>[4Fe-4S] cluster</name>
        <dbReference type="ChEBI" id="CHEBI:49883"/>
    </cofactor>
</comment>
<feature type="compositionally biased region" description="Polar residues" evidence="6">
    <location>
        <begin position="9"/>
        <end position="20"/>
    </location>
</feature>
<dbReference type="GO" id="GO:0141166">
    <property type="term" value="P:chromosomal 5-methylcytosine DNA demethylation pathway"/>
    <property type="evidence" value="ECO:0007669"/>
    <property type="project" value="InterPro"/>
</dbReference>
<dbReference type="InterPro" id="IPR011257">
    <property type="entry name" value="DNA_glycosylase"/>
</dbReference>
<dbReference type="GO" id="GO:0035514">
    <property type="term" value="F:DNA demethylase activity"/>
    <property type="evidence" value="ECO:0007669"/>
    <property type="project" value="InterPro"/>
</dbReference>
<feature type="compositionally biased region" description="Basic and acidic residues" evidence="6">
    <location>
        <begin position="261"/>
        <end position="271"/>
    </location>
</feature>
<accession>A0A7J0FV67</accession>
<feature type="compositionally biased region" description="Basic residues" evidence="6">
    <location>
        <begin position="278"/>
        <end position="287"/>
    </location>
</feature>
<keyword evidence="4" id="KW-0411">Iron-sulfur</keyword>
<evidence type="ECO:0000256" key="3">
    <source>
        <dbReference type="ARBA" id="ARBA00023004"/>
    </source>
</evidence>
<dbReference type="Gene3D" id="1.10.340.30">
    <property type="entry name" value="Hypothetical protein, domain 2"/>
    <property type="match status" value="1"/>
</dbReference>
<comment type="caution">
    <text evidence="8">The sequence shown here is derived from an EMBL/GenBank/DDBJ whole genome shotgun (WGS) entry which is preliminary data.</text>
</comment>
<feature type="region of interest" description="Disordered" evidence="6">
    <location>
        <begin position="259"/>
        <end position="377"/>
    </location>
</feature>
<reference evidence="8 9" key="1">
    <citation type="submission" date="2019-07" db="EMBL/GenBank/DDBJ databases">
        <title>De Novo Assembly of kiwifruit Actinidia rufa.</title>
        <authorList>
            <person name="Sugita-Konishi S."/>
            <person name="Sato K."/>
            <person name="Mori E."/>
            <person name="Abe Y."/>
            <person name="Kisaki G."/>
            <person name="Hamano K."/>
            <person name="Suezawa K."/>
            <person name="Otani M."/>
            <person name="Fukuda T."/>
            <person name="Manabe T."/>
            <person name="Gomi K."/>
            <person name="Tabuchi M."/>
            <person name="Akimitsu K."/>
            <person name="Kataoka I."/>
        </authorList>
    </citation>
    <scope>NUCLEOTIDE SEQUENCE [LARGE SCALE GENOMIC DNA]</scope>
    <source>
        <strain evidence="9">cv. Fuchu</strain>
    </source>
</reference>
<feature type="compositionally biased region" description="Basic and acidic residues" evidence="6">
    <location>
        <begin position="1073"/>
        <end position="1088"/>
    </location>
</feature>
<feature type="coiled-coil region" evidence="5">
    <location>
        <begin position="1509"/>
        <end position="1536"/>
    </location>
</feature>
<feature type="region of interest" description="Disordered" evidence="6">
    <location>
        <begin position="483"/>
        <end position="502"/>
    </location>
</feature>
<dbReference type="GO" id="GO:0019104">
    <property type="term" value="F:DNA N-glycosylase activity"/>
    <property type="evidence" value="ECO:0007669"/>
    <property type="project" value="InterPro"/>
</dbReference>
<feature type="compositionally biased region" description="Basic and acidic residues" evidence="6">
    <location>
        <begin position="359"/>
        <end position="369"/>
    </location>
</feature>
<dbReference type="SUPFAM" id="SSF48150">
    <property type="entry name" value="DNA-glycosylase"/>
    <property type="match status" value="1"/>
</dbReference>